<dbReference type="Gene3D" id="2.30.30.340">
    <property type="entry name" value="Hypothetical protein YfhH like domains"/>
    <property type="match status" value="1"/>
</dbReference>
<dbReference type="EMBL" id="JBHUMZ010000022">
    <property type="protein sequence ID" value="MFD2639251.1"/>
    <property type="molecule type" value="Genomic_DNA"/>
</dbReference>
<reference evidence="2" key="1">
    <citation type="journal article" date="2019" name="Int. J. Syst. Evol. Microbiol.">
        <title>The Global Catalogue of Microorganisms (GCM) 10K type strain sequencing project: providing services to taxonomists for standard genome sequencing and annotation.</title>
        <authorList>
            <consortium name="The Broad Institute Genomics Platform"/>
            <consortium name="The Broad Institute Genome Sequencing Center for Infectious Disease"/>
            <person name="Wu L."/>
            <person name="Ma J."/>
        </authorList>
    </citation>
    <scope>NUCLEOTIDE SEQUENCE [LARGE SCALE GENOMIC DNA]</scope>
    <source>
        <strain evidence="2">TISTR 1571</strain>
    </source>
</reference>
<sequence>MQRRYSDLTVEELRKEVSELTEKARKAEQMGMVNEYAVHQRKIVMAKSYMMNPKEFKKGQVYEIEGAPGEHFDINYMNGVFAWGTRKSQQGQVLNEEEALPIALLTNQVN</sequence>
<dbReference type="InterPro" id="IPR014938">
    <property type="entry name" value="YfhH-like"/>
</dbReference>
<evidence type="ECO:0000313" key="2">
    <source>
        <dbReference type="Proteomes" id="UP001597452"/>
    </source>
</evidence>
<dbReference type="Gene3D" id="1.10.287.880">
    <property type="entry name" value="Hypothetical protein YfhH domain"/>
    <property type="match status" value="1"/>
</dbReference>
<name>A0ABW5QBR2_9BACI</name>
<organism evidence="1 2">
    <name type="scientific">Piscibacillus salipiscarius</name>
    <dbReference type="NCBI Taxonomy" id="299480"/>
    <lineage>
        <taxon>Bacteria</taxon>
        <taxon>Bacillati</taxon>
        <taxon>Bacillota</taxon>
        <taxon>Bacilli</taxon>
        <taxon>Bacillales</taxon>
        <taxon>Bacillaceae</taxon>
        <taxon>Piscibacillus</taxon>
    </lineage>
</organism>
<dbReference type="RefSeq" id="WP_054754374.1">
    <property type="nucleotide sequence ID" value="NZ_JBHUMZ010000022.1"/>
</dbReference>
<accession>A0ABW5QBR2</accession>
<protein>
    <submittedName>
        <fullName evidence="1">YfhH family protein</fullName>
    </submittedName>
</protein>
<dbReference type="InterPro" id="IPR036289">
    <property type="entry name" value="YfhH"/>
</dbReference>
<evidence type="ECO:0000313" key="1">
    <source>
        <dbReference type="EMBL" id="MFD2639251.1"/>
    </source>
</evidence>
<proteinExistence type="predicted"/>
<dbReference type="Pfam" id="PF08838">
    <property type="entry name" value="DUF1811"/>
    <property type="match status" value="1"/>
</dbReference>
<dbReference type="Proteomes" id="UP001597452">
    <property type="component" value="Unassembled WGS sequence"/>
</dbReference>
<gene>
    <name evidence="1" type="ORF">ACFSW4_10270</name>
</gene>
<keyword evidence="2" id="KW-1185">Reference proteome</keyword>
<dbReference type="SUPFAM" id="SSF101697">
    <property type="entry name" value="Hypothetical protein YfhH"/>
    <property type="match status" value="1"/>
</dbReference>
<comment type="caution">
    <text evidence="1">The sequence shown here is derived from an EMBL/GenBank/DDBJ whole genome shotgun (WGS) entry which is preliminary data.</text>
</comment>